<evidence type="ECO:0000313" key="3">
    <source>
        <dbReference type="EMBL" id="OGK39575.1"/>
    </source>
</evidence>
<proteinExistence type="inferred from homology"/>
<feature type="short sequence motif" description="HXTX 1" evidence="2">
    <location>
        <begin position="40"/>
        <end position="43"/>
    </location>
</feature>
<comment type="caution">
    <text evidence="3">The sequence shown here is derived from an EMBL/GenBank/DDBJ whole genome shotgun (WGS) entry which is preliminary data.</text>
</comment>
<dbReference type="PANTHER" id="PTHR35561:SF1">
    <property type="entry name" value="RNA 2',3'-CYCLIC PHOSPHODIESTERASE"/>
    <property type="match status" value="1"/>
</dbReference>
<dbReference type="NCBIfam" id="TIGR02258">
    <property type="entry name" value="2_5_ligase"/>
    <property type="match status" value="1"/>
</dbReference>
<name>A0A1F7I876_9BACT</name>
<keyword evidence="3" id="KW-0436">Ligase</keyword>
<dbReference type="PANTHER" id="PTHR35561">
    <property type="entry name" value="RNA 2',3'-CYCLIC PHOSPHODIESTERASE"/>
    <property type="match status" value="1"/>
</dbReference>
<dbReference type="STRING" id="1802055.A3A74_06645"/>
<dbReference type="InterPro" id="IPR009097">
    <property type="entry name" value="Cyclic_Pdiesterase"/>
</dbReference>
<dbReference type="SUPFAM" id="SSF55144">
    <property type="entry name" value="LigT-like"/>
    <property type="match status" value="1"/>
</dbReference>
<dbReference type="EMBL" id="MGAF01000047">
    <property type="protein sequence ID" value="OGK39575.1"/>
    <property type="molecule type" value="Genomic_DNA"/>
</dbReference>
<evidence type="ECO:0000313" key="4">
    <source>
        <dbReference type="Proteomes" id="UP000179270"/>
    </source>
</evidence>
<comment type="similarity">
    <text evidence="2">Belongs to the 2H phosphoesterase superfamily. ThpR family.</text>
</comment>
<gene>
    <name evidence="3" type="ORF">A3A74_06645</name>
</gene>
<reference evidence="3 4" key="1">
    <citation type="journal article" date="2016" name="Nat. Commun.">
        <title>Thousands of microbial genomes shed light on interconnected biogeochemical processes in an aquifer system.</title>
        <authorList>
            <person name="Anantharaman K."/>
            <person name="Brown C.T."/>
            <person name="Hug L.A."/>
            <person name="Sharon I."/>
            <person name="Castelle C.J."/>
            <person name="Probst A.J."/>
            <person name="Thomas B.C."/>
            <person name="Singh A."/>
            <person name="Wilkins M.J."/>
            <person name="Karaoz U."/>
            <person name="Brodie E.L."/>
            <person name="Williams K.H."/>
            <person name="Hubbard S.S."/>
            <person name="Banfield J.F."/>
        </authorList>
    </citation>
    <scope>NUCLEOTIDE SEQUENCE [LARGE SCALE GENOMIC DNA]</scope>
</reference>
<organism evidence="3 4">
    <name type="scientific">Candidatus Roizmanbacteria bacterium RIFCSPLOWO2_01_FULL_35_13</name>
    <dbReference type="NCBI Taxonomy" id="1802055"/>
    <lineage>
        <taxon>Bacteria</taxon>
        <taxon>Candidatus Roizmaniibacteriota</taxon>
    </lineage>
</organism>
<evidence type="ECO:0000256" key="1">
    <source>
        <dbReference type="ARBA" id="ARBA00022801"/>
    </source>
</evidence>
<protein>
    <recommendedName>
        <fullName evidence="2">RNA 2',3'-cyclic phosphodiesterase</fullName>
        <shortName evidence="2">RNA 2',3'-CPDase</shortName>
        <ecNumber evidence="2">3.1.4.58</ecNumber>
    </recommendedName>
</protein>
<dbReference type="AlphaFoldDB" id="A0A1F7I876"/>
<comment type="catalytic activity">
    <reaction evidence="2">
        <text>a 3'-end 2',3'-cyclophospho-ribonucleotide-RNA + H2O = a 3'-end 2'-phospho-ribonucleotide-RNA + H(+)</text>
        <dbReference type="Rhea" id="RHEA:11828"/>
        <dbReference type="Rhea" id="RHEA-COMP:10464"/>
        <dbReference type="Rhea" id="RHEA-COMP:17353"/>
        <dbReference type="ChEBI" id="CHEBI:15377"/>
        <dbReference type="ChEBI" id="CHEBI:15378"/>
        <dbReference type="ChEBI" id="CHEBI:83064"/>
        <dbReference type="ChEBI" id="CHEBI:173113"/>
        <dbReference type="EC" id="3.1.4.58"/>
    </reaction>
</comment>
<dbReference type="GO" id="GO:0008664">
    <property type="term" value="F:RNA 2',3'-cyclic 3'-phosphodiesterase activity"/>
    <property type="evidence" value="ECO:0007669"/>
    <property type="project" value="UniProtKB-EC"/>
</dbReference>
<dbReference type="HAMAP" id="MF_01940">
    <property type="entry name" value="RNA_CPDase"/>
    <property type="match status" value="1"/>
</dbReference>
<dbReference type="GO" id="GO:0004113">
    <property type="term" value="F:2',3'-cyclic-nucleotide 3'-phosphodiesterase activity"/>
    <property type="evidence" value="ECO:0007669"/>
    <property type="project" value="InterPro"/>
</dbReference>
<comment type="function">
    <text evidence="2">Hydrolyzes RNA 2',3'-cyclic phosphodiester to an RNA 2'-phosphomonoester.</text>
</comment>
<dbReference type="InterPro" id="IPR004175">
    <property type="entry name" value="RNA_CPDase"/>
</dbReference>
<accession>A0A1F7I876</accession>
<keyword evidence="1 2" id="KW-0378">Hydrolase</keyword>
<sequence>MRLFLAIELPPKVKVELEKQIQDIRREYANYNWIPKENFHITLLFFGDIESKEEVERLKNKIEAAIYDVNSFIMYSYGADLFINNKILLYIYFRREKIIEELVTKIKNNLQIEDQVKFVPHLSIARTRVPSKQQYLHLKKKLQKLNIDIDFAVTKIHLFQSILEGQKPIYKKISSFPLLIPLRSH</sequence>
<comment type="caution">
    <text evidence="2">Lacks conserved residue(s) required for the propagation of feature annotation.</text>
</comment>
<dbReference type="Proteomes" id="UP000179270">
    <property type="component" value="Unassembled WGS sequence"/>
</dbReference>
<dbReference type="GO" id="GO:0016874">
    <property type="term" value="F:ligase activity"/>
    <property type="evidence" value="ECO:0007669"/>
    <property type="project" value="UniProtKB-KW"/>
</dbReference>
<dbReference type="Pfam" id="PF13563">
    <property type="entry name" value="2_5_RNA_ligase2"/>
    <property type="match status" value="1"/>
</dbReference>
<dbReference type="Gene3D" id="3.90.1140.10">
    <property type="entry name" value="Cyclic phosphodiesterase"/>
    <property type="match status" value="1"/>
</dbReference>
<evidence type="ECO:0000256" key="2">
    <source>
        <dbReference type="HAMAP-Rule" id="MF_01940"/>
    </source>
</evidence>
<dbReference type="EC" id="3.1.4.58" evidence="2"/>
<feature type="active site" description="Proton donor" evidence="2">
    <location>
        <position position="40"/>
    </location>
</feature>
<feature type="active site" description="Proton acceptor" evidence="2">
    <location>
        <position position="121"/>
    </location>
</feature>